<feature type="region of interest" description="Disordered" evidence="1">
    <location>
        <begin position="1"/>
        <end position="45"/>
    </location>
</feature>
<evidence type="ECO:0000256" key="1">
    <source>
        <dbReference type="SAM" id="MobiDB-lite"/>
    </source>
</evidence>
<proteinExistence type="predicted"/>
<protein>
    <submittedName>
        <fullName evidence="2">Uncharacterized protein</fullName>
    </submittedName>
</protein>
<dbReference type="EMBL" id="JTHE02000003">
    <property type="protein sequence ID" value="NEV69118.1"/>
    <property type="molecule type" value="Genomic_DNA"/>
</dbReference>
<evidence type="ECO:0000313" key="2">
    <source>
        <dbReference type="EMBL" id="NEV69118.1"/>
    </source>
</evidence>
<feature type="compositionally biased region" description="Basic and acidic residues" evidence="1">
    <location>
        <begin position="1"/>
        <end position="27"/>
    </location>
</feature>
<dbReference type="AlphaFoldDB" id="A0A8T6QUV0"/>
<organism evidence="2">
    <name type="scientific">Lyngbya confervoides BDU141951</name>
    <dbReference type="NCBI Taxonomy" id="1574623"/>
    <lineage>
        <taxon>Bacteria</taxon>
        <taxon>Bacillati</taxon>
        <taxon>Cyanobacteriota</taxon>
        <taxon>Cyanophyceae</taxon>
        <taxon>Oscillatoriophycideae</taxon>
        <taxon>Oscillatoriales</taxon>
        <taxon>Microcoleaceae</taxon>
        <taxon>Lyngbya</taxon>
    </lineage>
</organism>
<sequence length="45" mass="5176">MSHAVSDRSLHRRNREPSGRDGKEPATRRSVLQPQWPFSDRCLSA</sequence>
<gene>
    <name evidence="2" type="ORF">QQ91_018615</name>
</gene>
<reference evidence="2" key="1">
    <citation type="submission" date="2014-11" db="EMBL/GenBank/DDBJ databases">
        <authorList>
            <person name="Malar M.C."/>
            <person name="Sen D."/>
            <person name="Tripathy S."/>
        </authorList>
    </citation>
    <scope>NUCLEOTIDE SEQUENCE</scope>
    <source>
        <strain evidence="2">BDU141951</strain>
    </source>
</reference>
<reference evidence="2" key="2">
    <citation type="journal article" date="2015" name="Genome Announc.">
        <title>Draft Genome Sequence of Filamentous Marine Cyanobacterium Lyngbya confervoides Strain BDU141951.</title>
        <authorList>
            <person name="Chandrababunaidu M.M."/>
            <person name="Sen D."/>
            <person name="Tripathy S."/>
        </authorList>
    </citation>
    <scope>NUCLEOTIDE SEQUENCE</scope>
    <source>
        <strain evidence="2">BDU141951</strain>
    </source>
</reference>
<name>A0A8T6QUV0_9CYAN</name>
<accession>A0A8T6QUV0</accession>
<reference evidence="2" key="3">
    <citation type="submission" date="2020-02" db="EMBL/GenBank/DDBJ databases">
        <authorList>
            <person name="Sarangi A.N."/>
            <person name="Ghosh S."/>
            <person name="Mukherjee M."/>
            <person name="Tripathy S."/>
        </authorList>
    </citation>
    <scope>NUCLEOTIDE SEQUENCE</scope>
    <source>
        <strain evidence="2">BDU141951</strain>
    </source>
</reference>
<comment type="caution">
    <text evidence="2">The sequence shown here is derived from an EMBL/GenBank/DDBJ whole genome shotgun (WGS) entry which is preliminary data.</text>
</comment>